<sequence>MSPVRRALVAITSAHAPLYPEGKETDTKGLQAITSKIFTSGGIVSAVCHGGAIFPCVIDPSTNKTIIDSRRVTGFTTRSEEDENVLDTIKS</sequence>
<dbReference type="Proteomes" id="UP000075230">
    <property type="component" value="Unassembled WGS sequence"/>
</dbReference>
<dbReference type="Gene3D" id="3.40.50.880">
    <property type="match status" value="1"/>
</dbReference>
<comment type="caution">
    <text evidence="1">The sequence shown here is derived from an EMBL/GenBank/DDBJ whole genome shotgun (WGS) entry which is preliminary data.</text>
</comment>
<dbReference type="SUPFAM" id="SSF52317">
    <property type="entry name" value="Class I glutamine amidotransferase-like"/>
    <property type="match status" value="1"/>
</dbReference>
<reference evidence="1 2" key="1">
    <citation type="journal article" date="2016" name="DNA Res.">
        <title>Genome sequence of Aspergillus luchuensis NBRC 4314.</title>
        <authorList>
            <person name="Yamada O."/>
            <person name="Machida M."/>
            <person name="Hosoyama A."/>
            <person name="Goto M."/>
            <person name="Takahashi T."/>
            <person name="Futagami T."/>
            <person name="Yamagata Y."/>
            <person name="Takeuchi M."/>
            <person name="Kobayashi T."/>
            <person name="Koike H."/>
            <person name="Abe K."/>
            <person name="Asai K."/>
            <person name="Arita M."/>
            <person name="Fujita N."/>
            <person name="Fukuda K."/>
            <person name="Higa K."/>
            <person name="Horikawa H."/>
            <person name="Ishikawa T."/>
            <person name="Jinno K."/>
            <person name="Kato Y."/>
            <person name="Kirimura K."/>
            <person name="Mizutani O."/>
            <person name="Nakasone K."/>
            <person name="Sano M."/>
            <person name="Shiraishi Y."/>
            <person name="Tsukahara M."/>
            <person name="Gomi K."/>
        </authorList>
    </citation>
    <scope>NUCLEOTIDE SEQUENCE [LARGE SCALE GENOMIC DNA]</scope>
    <source>
        <strain evidence="1 2">RIB 2604</strain>
    </source>
</reference>
<accession>A0A146F7Y7</accession>
<evidence type="ECO:0000313" key="1">
    <source>
        <dbReference type="EMBL" id="GAT21763.1"/>
    </source>
</evidence>
<gene>
    <name evidence="1" type="ORF">RIB2604_01100060</name>
</gene>
<dbReference type="AlphaFoldDB" id="A0A146F7Y7"/>
<reference evidence="2" key="2">
    <citation type="submission" date="2016-02" db="EMBL/GenBank/DDBJ databases">
        <title>Genome sequencing of Aspergillus luchuensis NBRC 4314.</title>
        <authorList>
            <person name="Yamada O."/>
        </authorList>
    </citation>
    <scope>NUCLEOTIDE SEQUENCE [LARGE SCALE GENOMIC DNA]</scope>
    <source>
        <strain evidence="2">RIB 2604</strain>
    </source>
</reference>
<dbReference type="EMBL" id="BCWF01000011">
    <property type="protein sequence ID" value="GAT21763.1"/>
    <property type="molecule type" value="Genomic_DNA"/>
</dbReference>
<protein>
    <submittedName>
        <fullName evidence="1">ThiJ/PfpI family protein</fullName>
    </submittedName>
</protein>
<evidence type="ECO:0000313" key="2">
    <source>
        <dbReference type="Proteomes" id="UP000075230"/>
    </source>
</evidence>
<proteinExistence type="predicted"/>
<dbReference type="InterPro" id="IPR029062">
    <property type="entry name" value="Class_I_gatase-like"/>
</dbReference>
<organism evidence="1 2">
    <name type="scientific">Aspergillus kawachii</name>
    <name type="common">White koji mold</name>
    <name type="synonym">Aspergillus awamori var. kawachi</name>
    <dbReference type="NCBI Taxonomy" id="1069201"/>
    <lineage>
        <taxon>Eukaryota</taxon>
        <taxon>Fungi</taxon>
        <taxon>Dikarya</taxon>
        <taxon>Ascomycota</taxon>
        <taxon>Pezizomycotina</taxon>
        <taxon>Eurotiomycetes</taxon>
        <taxon>Eurotiomycetidae</taxon>
        <taxon>Eurotiales</taxon>
        <taxon>Aspergillaceae</taxon>
        <taxon>Aspergillus</taxon>
        <taxon>Aspergillus subgen. Circumdati</taxon>
    </lineage>
</organism>
<name>A0A146F7Y7_ASPKA</name>